<evidence type="ECO:0000256" key="1">
    <source>
        <dbReference type="ARBA" id="ARBA00001947"/>
    </source>
</evidence>
<sequence length="401" mass="45555">MEHKIYYENPYLKAFEANVLKQEQDDTGREYVVLDQTAFYPTGGGQPHDTGTLNGIQVIDVEEIEGEIRHFLEAPISKETVVGEIDWQRRFDHMQQHAGQHILSAAFEELFDIHTVSFHLGSETLTIDLDTHELTEDVALQAETLANQIILENRPIETKWVTKEGAKSYPLRKELSVDDNIRLVIIPNFDYNGCGGTHPDSTGQVMGIKIVGWEVQRKKIRLRFVCGNRILKQLAIKQKITSELGQLLNAPEEDLTQATIRLLDKNKDIEKRLEETKELLIQFEANQLINQSQSFQQYSLIAKAYENRTLKELQTLARTIVSEKDQCIVHLVSKNDHQIQFVSATDETAQIDLKKWMGEFLPIISGKGGGKPTFVQGGGEGVISSNQFLQEIIDTMKREVL</sequence>
<keyword evidence="3" id="KW-0479">Metal-binding</keyword>
<dbReference type="InterPro" id="IPR051335">
    <property type="entry name" value="Alanyl-tRNA_Editing_Enzymes"/>
</dbReference>
<evidence type="ECO:0000259" key="5">
    <source>
        <dbReference type="PROSITE" id="PS50860"/>
    </source>
</evidence>
<dbReference type="Pfam" id="PF07973">
    <property type="entry name" value="tRNA_SAD"/>
    <property type="match status" value="1"/>
</dbReference>
<dbReference type="SUPFAM" id="SSF55186">
    <property type="entry name" value="ThrRS/AlaRS common domain"/>
    <property type="match status" value="1"/>
</dbReference>
<organism evidence="6 7">
    <name type="scientific">Bacillus carboniphilus</name>
    <dbReference type="NCBI Taxonomy" id="86663"/>
    <lineage>
        <taxon>Bacteria</taxon>
        <taxon>Bacillati</taxon>
        <taxon>Bacillota</taxon>
        <taxon>Bacilli</taxon>
        <taxon>Bacillales</taxon>
        <taxon>Bacillaceae</taxon>
        <taxon>Bacillus</taxon>
    </lineage>
</organism>
<dbReference type="Gene3D" id="3.10.310.40">
    <property type="match status" value="1"/>
</dbReference>
<accession>A0ABN0VR85</accession>
<comment type="cofactor">
    <cofactor evidence="1">
        <name>Zn(2+)</name>
        <dbReference type="ChEBI" id="CHEBI:29105"/>
    </cofactor>
</comment>
<dbReference type="SMART" id="SM00863">
    <property type="entry name" value="tRNA_SAD"/>
    <property type="match status" value="1"/>
</dbReference>
<dbReference type="Gene3D" id="2.40.30.130">
    <property type="match status" value="1"/>
</dbReference>
<dbReference type="Pfam" id="PF01411">
    <property type="entry name" value="tRNA-synt_2c"/>
    <property type="match status" value="1"/>
</dbReference>
<dbReference type="PROSITE" id="PS50860">
    <property type="entry name" value="AA_TRNA_LIGASE_II_ALA"/>
    <property type="match status" value="1"/>
</dbReference>
<dbReference type="Proteomes" id="UP001500782">
    <property type="component" value="Unassembled WGS sequence"/>
</dbReference>
<dbReference type="InterPro" id="IPR018165">
    <property type="entry name" value="Ala-tRNA-synth_IIc_core"/>
</dbReference>
<evidence type="ECO:0000256" key="3">
    <source>
        <dbReference type="ARBA" id="ARBA00022723"/>
    </source>
</evidence>
<keyword evidence="7" id="KW-1185">Reference proteome</keyword>
<dbReference type="InterPro" id="IPR009000">
    <property type="entry name" value="Transl_B-barrel_sf"/>
</dbReference>
<dbReference type="Gene3D" id="3.30.980.10">
    <property type="entry name" value="Threonyl-trna Synthetase, Chain A, domain 2"/>
    <property type="match status" value="1"/>
</dbReference>
<dbReference type="InterPro" id="IPR012947">
    <property type="entry name" value="tRNA_SAD"/>
</dbReference>
<keyword evidence="4" id="KW-0862">Zinc</keyword>
<feature type="domain" description="Alanyl-transfer RNA synthetases family profile" evidence="5">
    <location>
        <begin position="1"/>
        <end position="211"/>
    </location>
</feature>
<reference evidence="6 7" key="1">
    <citation type="journal article" date="2019" name="Int. J. Syst. Evol. Microbiol.">
        <title>The Global Catalogue of Microorganisms (GCM) 10K type strain sequencing project: providing services to taxonomists for standard genome sequencing and annotation.</title>
        <authorList>
            <consortium name="The Broad Institute Genomics Platform"/>
            <consortium name="The Broad Institute Genome Sequencing Center for Infectious Disease"/>
            <person name="Wu L."/>
            <person name="Ma J."/>
        </authorList>
    </citation>
    <scope>NUCLEOTIDE SEQUENCE [LARGE SCALE GENOMIC DNA]</scope>
    <source>
        <strain evidence="6 7">JCM 9731</strain>
    </source>
</reference>
<dbReference type="PANTHER" id="PTHR43462">
    <property type="entry name" value="ALANYL-TRNA EDITING PROTEIN"/>
    <property type="match status" value="1"/>
</dbReference>
<evidence type="ECO:0000256" key="4">
    <source>
        <dbReference type="ARBA" id="ARBA00022833"/>
    </source>
</evidence>
<dbReference type="EMBL" id="BAAADJ010000003">
    <property type="protein sequence ID" value="GAA0315253.1"/>
    <property type="molecule type" value="Genomic_DNA"/>
</dbReference>
<evidence type="ECO:0000313" key="7">
    <source>
        <dbReference type="Proteomes" id="UP001500782"/>
    </source>
</evidence>
<proteinExistence type="predicted"/>
<dbReference type="InterPro" id="IPR003156">
    <property type="entry name" value="DHHA1_dom"/>
</dbReference>
<comment type="subcellular location">
    <subcellularLocation>
        <location evidence="2">Cytoplasm</location>
    </subcellularLocation>
</comment>
<dbReference type="Pfam" id="PF02272">
    <property type="entry name" value="DHHA1"/>
    <property type="match status" value="1"/>
</dbReference>
<protein>
    <submittedName>
        <fullName evidence="6">Serine-tRNA(Ala) deacylase AlaX</fullName>
    </submittedName>
</protein>
<dbReference type="SUPFAM" id="SSF50447">
    <property type="entry name" value="Translation proteins"/>
    <property type="match status" value="1"/>
</dbReference>
<evidence type="ECO:0000256" key="2">
    <source>
        <dbReference type="ARBA" id="ARBA00004496"/>
    </source>
</evidence>
<comment type="caution">
    <text evidence="6">The sequence shown here is derived from an EMBL/GenBank/DDBJ whole genome shotgun (WGS) entry which is preliminary data.</text>
</comment>
<dbReference type="InterPro" id="IPR018164">
    <property type="entry name" value="Ala-tRNA-synth_IIc_N"/>
</dbReference>
<gene>
    <name evidence="6" type="ORF">GCM10008967_02220</name>
</gene>
<evidence type="ECO:0000313" key="6">
    <source>
        <dbReference type="EMBL" id="GAA0315253.1"/>
    </source>
</evidence>
<name>A0ABN0VR85_9BACI</name>
<dbReference type="RefSeq" id="WP_343795581.1">
    <property type="nucleotide sequence ID" value="NZ_BAAADJ010000003.1"/>
</dbReference>
<dbReference type="PANTHER" id="PTHR43462:SF1">
    <property type="entry name" value="ALANYL-TRNA EDITING PROTEIN AARSD1"/>
    <property type="match status" value="1"/>
</dbReference>
<dbReference type="InterPro" id="IPR018163">
    <property type="entry name" value="Thr/Ala-tRNA-synth_IIc_edit"/>
</dbReference>